<dbReference type="AlphaFoldDB" id="A0A6N2CEW2"/>
<organism evidence="1">
    <name type="scientific">Solanum chilense</name>
    <name type="common">Tomato</name>
    <name type="synonym">Lycopersicon chilense</name>
    <dbReference type="NCBI Taxonomy" id="4083"/>
    <lineage>
        <taxon>Eukaryota</taxon>
        <taxon>Viridiplantae</taxon>
        <taxon>Streptophyta</taxon>
        <taxon>Embryophyta</taxon>
        <taxon>Tracheophyta</taxon>
        <taxon>Spermatophyta</taxon>
        <taxon>Magnoliopsida</taxon>
        <taxon>eudicotyledons</taxon>
        <taxon>Gunneridae</taxon>
        <taxon>Pentapetalae</taxon>
        <taxon>asterids</taxon>
        <taxon>lamiids</taxon>
        <taxon>Solanales</taxon>
        <taxon>Solanaceae</taxon>
        <taxon>Solanoideae</taxon>
        <taxon>Solaneae</taxon>
        <taxon>Solanum</taxon>
        <taxon>Solanum subgen. Lycopersicon</taxon>
    </lineage>
</organism>
<accession>A0A6N2CEW2</accession>
<protein>
    <submittedName>
        <fullName evidence="1">Uncharacterized protein</fullName>
    </submittedName>
</protein>
<name>A0A6N2CEW2_SOLCI</name>
<reference evidence="1" key="1">
    <citation type="submission" date="2019-05" db="EMBL/GenBank/DDBJ databases">
        <title>The de novo reference genome and transcriptome assemblies of the wild tomato species Solanum chilense.</title>
        <authorList>
            <person name="Stam R."/>
            <person name="Nosenko T."/>
            <person name="Hoerger A.C."/>
            <person name="Stephan W."/>
            <person name="Seidel M.A."/>
            <person name="Kuhn J.M.M."/>
            <person name="Haberer G."/>
            <person name="Tellier A."/>
        </authorList>
    </citation>
    <scope>NUCLEOTIDE SEQUENCE</scope>
    <source>
        <tissue evidence="1">Mature leaves</tissue>
    </source>
</reference>
<gene>
    <name evidence="1" type="ORF">EJD97_019938</name>
</gene>
<sequence length="104" mass="12300">MSCKRIFLLTLRKLSNFLKVLKLIKSILENVVESTMISRLRDFMRMNPPIFLFTKEKAEFASYKLKDVAQVWYIQWKGNSPKSRVLLSGKNLMKLFLVSTFHVR</sequence>
<dbReference type="EMBL" id="RXGB01000057">
    <property type="protein sequence ID" value="TMX05459.1"/>
    <property type="molecule type" value="Genomic_DNA"/>
</dbReference>
<proteinExistence type="predicted"/>
<evidence type="ECO:0000313" key="1">
    <source>
        <dbReference type="EMBL" id="TMX05459.1"/>
    </source>
</evidence>
<comment type="caution">
    <text evidence="1">The sequence shown here is derived from an EMBL/GenBank/DDBJ whole genome shotgun (WGS) entry which is preliminary data.</text>
</comment>